<dbReference type="RefSeq" id="WP_166690573.1">
    <property type="nucleotide sequence ID" value="NZ_WAEL01000001.1"/>
</dbReference>
<reference evidence="4" key="1">
    <citation type="submission" date="2019-09" db="EMBL/GenBank/DDBJ databases">
        <authorList>
            <person name="Jung D.-H."/>
        </authorList>
    </citation>
    <scope>NUCLEOTIDE SEQUENCE [LARGE SCALE GENOMIC DNA]</scope>
    <source>
        <strain evidence="4">JA-25</strain>
    </source>
</reference>
<feature type="signal peptide" evidence="2">
    <location>
        <begin position="1"/>
        <end position="20"/>
    </location>
</feature>
<organism evidence="3 4">
    <name type="scientific">Fibrivirga algicola</name>
    <dbReference type="NCBI Taxonomy" id="2950420"/>
    <lineage>
        <taxon>Bacteria</taxon>
        <taxon>Pseudomonadati</taxon>
        <taxon>Bacteroidota</taxon>
        <taxon>Cytophagia</taxon>
        <taxon>Cytophagales</taxon>
        <taxon>Spirosomataceae</taxon>
        <taxon>Fibrivirga</taxon>
    </lineage>
</organism>
<feature type="chain" id="PRO_5047111211" description="DUF5666 domain-containing protein" evidence="2">
    <location>
        <begin position="21"/>
        <end position="281"/>
    </location>
</feature>
<evidence type="ECO:0000313" key="4">
    <source>
        <dbReference type="Proteomes" id="UP000606008"/>
    </source>
</evidence>
<evidence type="ECO:0000256" key="2">
    <source>
        <dbReference type="SAM" id="SignalP"/>
    </source>
</evidence>
<evidence type="ECO:0008006" key="5">
    <source>
        <dbReference type="Google" id="ProtNLM"/>
    </source>
</evidence>
<feature type="region of interest" description="Disordered" evidence="1">
    <location>
        <begin position="174"/>
        <end position="194"/>
    </location>
</feature>
<feature type="region of interest" description="Disordered" evidence="1">
    <location>
        <begin position="21"/>
        <end position="97"/>
    </location>
</feature>
<evidence type="ECO:0000313" key="3">
    <source>
        <dbReference type="EMBL" id="NID08705.1"/>
    </source>
</evidence>
<name>A0ABX0Q9D3_9BACT</name>
<accession>A0ABX0Q9D3</accession>
<keyword evidence="4" id="KW-1185">Reference proteome</keyword>
<feature type="compositionally biased region" description="Gly residues" evidence="1">
    <location>
        <begin position="69"/>
        <end position="91"/>
    </location>
</feature>
<evidence type="ECO:0000256" key="1">
    <source>
        <dbReference type="SAM" id="MobiDB-lite"/>
    </source>
</evidence>
<reference evidence="4" key="2">
    <citation type="submission" date="2023-07" db="EMBL/GenBank/DDBJ databases">
        <authorList>
            <person name="Jung D.-H."/>
        </authorList>
    </citation>
    <scope>NUCLEOTIDE SEQUENCE [LARGE SCALE GENOMIC DNA]</scope>
    <source>
        <strain evidence="4">JA-25</strain>
    </source>
</reference>
<feature type="compositionally biased region" description="Basic and acidic residues" evidence="1">
    <location>
        <begin position="48"/>
        <end position="65"/>
    </location>
</feature>
<dbReference type="EMBL" id="WAEL01000001">
    <property type="protein sequence ID" value="NID08705.1"/>
    <property type="molecule type" value="Genomic_DNA"/>
</dbReference>
<gene>
    <name evidence="3" type="ORF">F7231_00850</name>
</gene>
<sequence length="281" mass="29390">MKTNLIITSLLLAGFATAHAQTANTTPPPPPTNPTAIDGPGMGGRGLAKGDRKGMKKFKGDRMRDGFGPQDGPGQGGPGRPGKMGRKGGPGGREHGLLSLTTVTGTVGELTGNDDYILNGFTLTGTKPMAVQFPPHLGKQVQQAIKTGSSVSVTGFSDTRPDGETSFHMTSLTAGKTTVTDGPPTAPPTPVTPVMTTTTGKITDYKLDRSGRVNGLVINDNNIVHVPPHIAYQLTNLAKKGTEITVQGYTRTLGEGQVQLQKANILRASVLTINGQQYLVR</sequence>
<dbReference type="Proteomes" id="UP000606008">
    <property type="component" value="Unassembled WGS sequence"/>
</dbReference>
<keyword evidence="2" id="KW-0732">Signal</keyword>
<protein>
    <recommendedName>
        <fullName evidence="5">DUF5666 domain-containing protein</fullName>
    </recommendedName>
</protein>
<comment type="caution">
    <text evidence="3">The sequence shown here is derived from an EMBL/GenBank/DDBJ whole genome shotgun (WGS) entry which is preliminary data.</text>
</comment>
<proteinExistence type="predicted"/>